<dbReference type="SUPFAM" id="SSF81606">
    <property type="entry name" value="PP2C-like"/>
    <property type="match status" value="1"/>
</dbReference>
<feature type="domain" description="PPM-type phosphatase" evidence="4">
    <location>
        <begin position="64"/>
        <end position="439"/>
    </location>
</feature>
<dbReference type="Gene3D" id="1.10.510.10">
    <property type="entry name" value="Transferase(Phosphotransferase) domain 1"/>
    <property type="match status" value="1"/>
</dbReference>
<dbReference type="Pfam" id="PF00481">
    <property type="entry name" value="PP2C"/>
    <property type="match status" value="2"/>
</dbReference>
<organism evidence="5 6">
    <name type="scientific">Brassica cretica</name>
    <name type="common">Mustard</name>
    <dbReference type="NCBI Taxonomy" id="69181"/>
    <lineage>
        <taxon>Eukaryota</taxon>
        <taxon>Viridiplantae</taxon>
        <taxon>Streptophyta</taxon>
        <taxon>Embryophyta</taxon>
        <taxon>Tracheophyta</taxon>
        <taxon>Spermatophyta</taxon>
        <taxon>Magnoliopsida</taxon>
        <taxon>eudicotyledons</taxon>
        <taxon>Gunneridae</taxon>
        <taxon>Pentapetalae</taxon>
        <taxon>rosids</taxon>
        <taxon>malvids</taxon>
        <taxon>Brassicales</taxon>
        <taxon>Brassicaceae</taxon>
        <taxon>Brassiceae</taxon>
        <taxon>Brassica</taxon>
    </lineage>
</organism>
<accession>A0ABQ7DVH5</accession>
<proteinExistence type="predicted"/>
<name>A0ABQ7DVH5_BRACR</name>
<dbReference type="InterPro" id="IPR011009">
    <property type="entry name" value="Kinase-like_dom_sf"/>
</dbReference>
<feature type="region of interest" description="Disordered" evidence="1">
    <location>
        <begin position="764"/>
        <end position="790"/>
    </location>
</feature>
<feature type="domain" description="Protein kinase" evidence="3">
    <location>
        <begin position="730"/>
        <end position="1220"/>
    </location>
</feature>
<dbReference type="SUPFAM" id="SSF56112">
    <property type="entry name" value="Protein kinase-like (PK-like)"/>
    <property type="match status" value="1"/>
</dbReference>
<dbReference type="InterPro" id="IPR001932">
    <property type="entry name" value="PPM-type_phosphatase-like_dom"/>
</dbReference>
<sequence>MTGSAKSSLGFIIIAFFFSGYCGGESSTCLTVYKQGGAPAVFQSPKCPRWNWPSPSRSRTGDARCHAAALQGRRKYQEDRLLCALDLRIPFPGKSGTKDVLVGIAAVFDGHNGAEASDMASRLLLDYFALHINFLLDATFSSMTTTRKLLIGRLPSNADHPVIPLRDELMHLYNLDANMQTRRDSLPLKFDDSLHLDIIKEALLRAIHDIDATFTKEASNRKLNSGSTATVALFADGQLMVASIGDSKALLCSEKFETPDEARATLVKLYRERRRNPDSSSPSRFSDFKLEHSNGRLRLIAKELTKDHHPNREDEKNRVEAAGGYVTEWAGVSRVNGQLAVSRAIGDLTFKSYGVISAPEVLDWQPLLANDSYLVVSSDGIFEKLKVQDVCDRLGEVNNQTSYGAGLPSYCSVSLADCLVNTAFDKGSMDNMAAVVVPLKSNLVSQLQRKEQSMGDNKYKINSALPSNTCALPLPDDVNSGPLQFKQAQPHATMFNRLLVEVKNGSFYCFYMSEHLIGTSLGQMDNMNDYMSDLPQVLPASVEPFSDCLVNTAFDKGSMDNMAAVVVPLKSNLVSQLQRKEQSMGDNKYKINSALPSNTCALPLPDDVNSGPLQFKQAQPHATMFNRLLVEVKNGSFYCFYMSEHLIGTSLGQMDNMNDYMSDLPQVLPASVEPFSGWCLPSATAINENQDQCINPDSFATFLGLLESVPFHGFGANNGTEEISFPDSSYVLKKKFGRGAFGEVWLAFHWNCYQGSNASSWIQEDENTSKSGAHTNEYADNVTSSTSTDQYDANGPDNSFILKRIMLCMLGVIVRRRVSVMWALLSGYLWVAVVLHRLLLTVERGPTVYLSGLREKHFGELFLNAYSISGSSSSAQTSSPQSASSELDLSEEGLKHIARYIEYFESRYNDIWLVFHHEGVSLSKLMYTVEEAENIPAGEKAEEASHGQILRPSNWWTWLKTTDSGKEEMRRIIWQLLLGLKACHDRNITHRDIKPGKKYSDVNENMVICLEDIKSGRCLKGAPKGDYNFKTKMRIIDFGSALDEFTMKHYYGSVGPSRAEQTHDYAPPEAIMNSSWHRGPTSLTLKYDMWSVGVVILEMILGSPNVFDISSVTRALLDQHIRGWSENFKELAYKLRSFMEMCILIPGSSLKHGGASSKQGGISLASWKCSEEFFGEQIKSRDPLKIGFPNVWALRLVRSLLQWYPEDRMNVDEALRHPYLQPPPSS</sequence>
<dbReference type="Gene3D" id="3.60.40.10">
    <property type="entry name" value="PPM-type phosphatase domain"/>
    <property type="match status" value="1"/>
</dbReference>
<comment type="caution">
    <text evidence="5">The sequence shown here is derived from an EMBL/GenBank/DDBJ whole genome shotgun (WGS) entry which is preliminary data.</text>
</comment>
<dbReference type="PROSITE" id="PS50011">
    <property type="entry name" value="PROTEIN_KINASE_DOM"/>
    <property type="match status" value="1"/>
</dbReference>
<dbReference type="EMBL" id="QGKV02000649">
    <property type="protein sequence ID" value="KAF3581547.1"/>
    <property type="molecule type" value="Genomic_DNA"/>
</dbReference>
<dbReference type="InterPro" id="IPR000719">
    <property type="entry name" value="Prot_kinase_dom"/>
</dbReference>
<evidence type="ECO:0000256" key="2">
    <source>
        <dbReference type="SAM" id="SignalP"/>
    </source>
</evidence>
<dbReference type="PROSITE" id="PS51746">
    <property type="entry name" value="PPM_2"/>
    <property type="match status" value="1"/>
</dbReference>
<gene>
    <name evidence="5" type="ORF">DY000_02031824</name>
</gene>
<dbReference type="InterPro" id="IPR015655">
    <property type="entry name" value="PP2C"/>
</dbReference>
<evidence type="ECO:0000313" key="6">
    <source>
        <dbReference type="Proteomes" id="UP000266723"/>
    </source>
</evidence>
<dbReference type="SMART" id="SM00220">
    <property type="entry name" value="S_TKc"/>
    <property type="match status" value="1"/>
</dbReference>
<evidence type="ECO:0000313" key="5">
    <source>
        <dbReference type="EMBL" id="KAF3581547.1"/>
    </source>
</evidence>
<dbReference type="Proteomes" id="UP000266723">
    <property type="component" value="Unassembled WGS sequence"/>
</dbReference>
<evidence type="ECO:0000259" key="4">
    <source>
        <dbReference type="PROSITE" id="PS51746"/>
    </source>
</evidence>
<dbReference type="PANTHER" id="PTHR47992">
    <property type="entry name" value="PROTEIN PHOSPHATASE"/>
    <property type="match status" value="1"/>
</dbReference>
<dbReference type="InterPro" id="IPR036457">
    <property type="entry name" value="PPM-type-like_dom_sf"/>
</dbReference>
<feature type="compositionally biased region" description="Polar residues" evidence="1">
    <location>
        <begin position="781"/>
        <end position="790"/>
    </location>
</feature>
<keyword evidence="2" id="KW-0732">Signal</keyword>
<keyword evidence="6" id="KW-1185">Reference proteome</keyword>
<evidence type="ECO:0000259" key="3">
    <source>
        <dbReference type="PROSITE" id="PS50011"/>
    </source>
</evidence>
<dbReference type="SMART" id="SM00332">
    <property type="entry name" value="PP2Cc"/>
    <property type="match status" value="1"/>
</dbReference>
<reference evidence="5 6" key="1">
    <citation type="journal article" date="2020" name="BMC Genomics">
        <title>Intraspecific diversification of the crop wild relative Brassica cretica Lam. using demographic model selection.</title>
        <authorList>
            <person name="Kioukis A."/>
            <person name="Michalopoulou V.A."/>
            <person name="Briers L."/>
            <person name="Pirintsos S."/>
            <person name="Studholme D.J."/>
            <person name="Pavlidis P."/>
            <person name="Sarris P.F."/>
        </authorList>
    </citation>
    <scope>NUCLEOTIDE SEQUENCE [LARGE SCALE GENOMIC DNA]</scope>
    <source>
        <strain evidence="6">cv. PFS-1207/04</strain>
    </source>
</reference>
<evidence type="ECO:0008006" key="7">
    <source>
        <dbReference type="Google" id="ProtNLM"/>
    </source>
</evidence>
<dbReference type="Pfam" id="PF00069">
    <property type="entry name" value="Pkinase"/>
    <property type="match status" value="1"/>
</dbReference>
<evidence type="ECO:0000256" key="1">
    <source>
        <dbReference type="SAM" id="MobiDB-lite"/>
    </source>
</evidence>
<protein>
    <recommendedName>
        <fullName evidence="7">PPM-type phosphatase domain-containing protein</fullName>
    </recommendedName>
</protein>
<dbReference type="CDD" id="cd00143">
    <property type="entry name" value="PP2Cc"/>
    <property type="match status" value="1"/>
</dbReference>
<feature type="chain" id="PRO_5046300013" description="PPM-type phosphatase domain-containing protein" evidence="2">
    <location>
        <begin position="25"/>
        <end position="1226"/>
    </location>
</feature>
<feature type="signal peptide" evidence="2">
    <location>
        <begin position="1"/>
        <end position="24"/>
    </location>
</feature>